<proteinExistence type="predicted"/>
<comment type="caution">
    <text evidence="1">The sequence shown here is derived from an EMBL/GenBank/DDBJ whole genome shotgun (WGS) entry which is preliminary data.</text>
</comment>
<reference evidence="1 2" key="2">
    <citation type="submission" date="2017-10" db="EMBL/GenBank/DDBJ databases">
        <title>Extensive intraspecific genome diversity in a model arbuscular mycorrhizal fungus.</title>
        <authorList>
            <person name="Chen E.C.H."/>
            <person name="Morin E."/>
            <person name="Baudet D."/>
            <person name="Noel J."/>
            <person name="Ndikumana S."/>
            <person name="Charron P."/>
            <person name="St-Onge C."/>
            <person name="Giorgi J."/>
            <person name="Grigoriev I.V."/>
            <person name="Roux C."/>
            <person name="Martin F.M."/>
            <person name="Corradi N."/>
        </authorList>
    </citation>
    <scope>NUCLEOTIDE SEQUENCE [LARGE SCALE GENOMIC DNA]</scope>
    <source>
        <strain evidence="1 2">C2</strain>
    </source>
</reference>
<protein>
    <submittedName>
        <fullName evidence="1">Uncharacterized protein</fullName>
    </submittedName>
</protein>
<accession>A0A2N1M253</accession>
<evidence type="ECO:0000313" key="2">
    <source>
        <dbReference type="Proteomes" id="UP000233469"/>
    </source>
</evidence>
<dbReference type="VEuPathDB" id="FungiDB:FUN_011138"/>
<name>A0A2N1M253_9GLOM</name>
<dbReference type="EMBL" id="LLXL01006954">
    <property type="protein sequence ID" value="PKK55727.1"/>
    <property type="molecule type" value="Genomic_DNA"/>
</dbReference>
<dbReference type="AlphaFoldDB" id="A0A2N1M253"/>
<dbReference type="Proteomes" id="UP000233469">
    <property type="component" value="Unassembled WGS sequence"/>
</dbReference>
<organism evidence="1 2">
    <name type="scientific">Rhizophagus irregularis</name>
    <dbReference type="NCBI Taxonomy" id="588596"/>
    <lineage>
        <taxon>Eukaryota</taxon>
        <taxon>Fungi</taxon>
        <taxon>Fungi incertae sedis</taxon>
        <taxon>Mucoromycota</taxon>
        <taxon>Glomeromycotina</taxon>
        <taxon>Glomeromycetes</taxon>
        <taxon>Glomerales</taxon>
        <taxon>Glomeraceae</taxon>
        <taxon>Rhizophagus</taxon>
    </lineage>
</organism>
<gene>
    <name evidence="1" type="ORF">RhiirC2_801650</name>
</gene>
<sequence length="190" mass="22347">MRKNLIDELKIAIGDITDYTGQPGSQFLIQLLQLGLYDVCRILYSDAELFTHEKWDKNKCKSGPISKSRIDQIWITHEPDVIPVEFLVHLSQMVTNSHYSIISITLNISGFIKNNFRHCVPNQLQDPDLEDKQQNKRIVDFSKITNVQWKNFTETLDREIEAWDFQQLIDEFNYEIQLRDEKDTDGEEIK</sequence>
<reference evidence="1 2" key="1">
    <citation type="submission" date="2016-04" db="EMBL/GenBank/DDBJ databases">
        <title>Genome analyses suggest a sexual origin of heterokaryosis in a supposedly ancient asexual fungus.</title>
        <authorList>
            <person name="Ropars J."/>
            <person name="Sedzielewska K."/>
            <person name="Noel J."/>
            <person name="Charron P."/>
            <person name="Farinelli L."/>
            <person name="Marton T."/>
            <person name="Kruger M."/>
            <person name="Pelin A."/>
            <person name="Brachmann A."/>
            <person name="Corradi N."/>
        </authorList>
    </citation>
    <scope>NUCLEOTIDE SEQUENCE [LARGE SCALE GENOMIC DNA]</scope>
    <source>
        <strain evidence="1 2">C2</strain>
    </source>
</reference>
<evidence type="ECO:0000313" key="1">
    <source>
        <dbReference type="EMBL" id="PKK55727.1"/>
    </source>
</evidence>